<sequence length="298" mass="34811">MALHKFLNPKNDVAFKKIFGTEKNKDILIHFLNDMLVFREKKPITEVTFLKTIQDPEIASKKTSIVDILCKDEAGNSYVVEMQVAKSKGFEKRAQYYAAKAYIAQMDKGDQKYYNLKEVIFLAIADFIMFPDKESYKSDHVILDKDTYQNDLKDFSFTFLELEKFTHDKDHLSSMIEKWAYYFKHAEETSEKELHQIFEKDVIIRKAYEELNRFSWNEDELRDYESVVKRDMDNQAVLEEQLDQAEAKGIEIGEARGIEKGRSERNIEIARRLLQQGVSAETVHSATGLSLDQIKDML</sequence>
<dbReference type="PANTHER" id="PTHR41317:SF1">
    <property type="entry name" value="PD-(D_E)XK NUCLEASE FAMILY TRANSPOSASE"/>
    <property type="match status" value="1"/>
</dbReference>
<evidence type="ECO:0000313" key="2">
    <source>
        <dbReference type="Proteomes" id="UP000036771"/>
    </source>
</evidence>
<proteinExistence type="predicted"/>
<dbReference type="Pfam" id="PF12784">
    <property type="entry name" value="PDDEXK_2"/>
    <property type="match status" value="1"/>
</dbReference>
<comment type="caution">
    <text evidence="1">The sequence shown here is derived from an EMBL/GenBank/DDBJ whole genome shotgun (WGS) entry which is preliminary data.</text>
</comment>
<dbReference type="AlphaFoldDB" id="A0A0K8MAV8"/>
<dbReference type="NCBIfam" id="TIGR01784">
    <property type="entry name" value="T_den_put_tspse"/>
    <property type="match status" value="1"/>
</dbReference>
<dbReference type="EMBL" id="BBVC01000013">
    <property type="protein sequence ID" value="GAO97641.1"/>
    <property type="molecule type" value="Genomic_DNA"/>
</dbReference>
<protein>
    <submittedName>
        <fullName evidence="1">PD-(D/E)XK nuclease family transposase</fullName>
    </submittedName>
</protein>
<gene>
    <name evidence="1" type="ORF">Cva_00277</name>
</gene>
<name>A0A0K8MAV8_9PROT</name>
<keyword evidence="2" id="KW-1185">Reference proteome</keyword>
<dbReference type="PANTHER" id="PTHR41317">
    <property type="entry name" value="PD-(D_E)XK NUCLEASE FAMILY TRANSPOSASE"/>
    <property type="match status" value="1"/>
</dbReference>
<dbReference type="InterPro" id="IPR010106">
    <property type="entry name" value="RpnA"/>
</dbReference>
<accession>A0A0K8MAV8</accession>
<dbReference type="Proteomes" id="UP000036771">
    <property type="component" value="Unassembled WGS sequence"/>
</dbReference>
<organism evidence="1 2">
    <name type="scientific">Caedimonas varicaedens</name>
    <dbReference type="NCBI Taxonomy" id="1629334"/>
    <lineage>
        <taxon>Bacteria</taxon>
        <taxon>Pseudomonadati</taxon>
        <taxon>Pseudomonadota</taxon>
        <taxon>Alphaproteobacteria</taxon>
        <taxon>Holosporales</taxon>
        <taxon>Caedimonadaceae</taxon>
        <taxon>Caedimonas</taxon>
    </lineage>
</organism>
<reference evidence="1 2" key="1">
    <citation type="submission" date="2015-03" db="EMBL/GenBank/DDBJ databases">
        <title>Caedibacter varicaedens, whole genome shotgun sequence.</title>
        <authorList>
            <person name="Suzuki H."/>
            <person name="Dapper A.L."/>
            <person name="Gibson A.K."/>
            <person name="Jackson C."/>
            <person name="Lee H."/>
            <person name="Pejaver V.R."/>
            <person name="Doak T."/>
            <person name="Lynch M."/>
        </authorList>
    </citation>
    <scope>NUCLEOTIDE SEQUENCE [LARGE SCALE GENOMIC DNA]</scope>
</reference>
<evidence type="ECO:0000313" key="1">
    <source>
        <dbReference type="EMBL" id="GAO97641.1"/>
    </source>
</evidence>
<dbReference type="OrthoDB" id="7164527at2"/>
<dbReference type="STRING" id="1629334.Cva_00277"/>